<dbReference type="NCBIfam" id="TIGR00254">
    <property type="entry name" value="GGDEF"/>
    <property type="match status" value="2"/>
</dbReference>
<dbReference type="InterPro" id="IPR029787">
    <property type="entry name" value="Nucleotide_cyclase"/>
</dbReference>
<accession>A0A318GW44</accession>
<evidence type="ECO:0000313" key="6">
    <source>
        <dbReference type="EMBL" id="PXW93716.1"/>
    </source>
</evidence>
<dbReference type="EMBL" id="QJJS01000018">
    <property type="protein sequence ID" value="PXW93716.1"/>
    <property type="molecule type" value="Genomic_DNA"/>
</dbReference>
<comment type="caution">
    <text evidence="1">Lacks conserved residue(s) required for the propagation of feature annotation.</text>
</comment>
<dbReference type="InterPro" id="IPR000160">
    <property type="entry name" value="GGDEF_dom"/>
</dbReference>
<dbReference type="SUPFAM" id="SSF141868">
    <property type="entry name" value="EAL domain-like"/>
    <property type="match status" value="1"/>
</dbReference>
<dbReference type="CDD" id="cd01948">
    <property type="entry name" value="EAL"/>
    <property type="match status" value="1"/>
</dbReference>
<feature type="domain" description="GGDEF" evidence="5">
    <location>
        <begin position="302"/>
        <end position="454"/>
    </location>
</feature>
<dbReference type="PROSITE" id="PS50110">
    <property type="entry name" value="RESPONSE_REGULATORY"/>
    <property type="match status" value="1"/>
</dbReference>
<keyword evidence="7" id="KW-1185">Reference proteome</keyword>
<dbReference type="InterPro" id="IPR000700">
    <property type="entry name" value="PAS-assoc_C"/>
</dbReference>
<dbReference type="InterPro" id="IPR001633">
    <property type="entry name" value="EAL_dom"/>
</dbReference>
<dbReference type="PANTHER" id="PTHR44757">
    <property type="entry name" value="DIGUANYLATE CYCLASE DGCP"/>
    <property type="match status" value="1"/>
</dbReference>
<dbReference type="SUPFAM" id="SSF55073">
    <property type="entry name" value="Nucleotide cyclase"/>
    <property type="match status" value="1"/>
</dbReference>
<dbReference type="InterPro" id="IPR035965">
    <property type="entry name" value="PAS-like_dom_sf"/>
</dbReference>
<dbReference type="SUPFAM" id="SSF55785">
    <property type="entry name" value="PYP-like sensor domain (PAS domain)"/>
    <property type="match status" value="1"/>
</dbReference>
<feature type="domain" description="EAL" evidence="4">
    <location>
        <begin position="463"/>
        <end position="716"/>
    </location>
</feature>
<dbReference type="Pfam" id="PF00990">
    <property type="entry name" value="GGDEF"/>
    <property type="match status" value="2"/>
</dbReference>
<dbReference type="PANTHER" id="PTHR44757:SF2">
    <property type="entry name" value="BIOFILM ARCHITECTURE MAINTENANCE PROTEIN MBAA"/>
    <property type="match status" value="1"/>
</dbReference>
<evidence type="ECO:0000259" key="4">
    <source>
        <dbReference type="PROSITE" id="PS50883"/>
    </source>
</evidence>
<dbReference type="Gene3D" id="3.40.50.2300">
    <property type="match status" value="1"/>
</dbReference>
<dbReference type="Proteomes" id="UP000247811">
    <property type="component" value="Unassembled WGS sequence"/>
</dbReference>
<proteinExistence type="predicted"/>
<dbReference type="InterPro" id="IPR052155">
    <property type="entry name" value="Biofilm_reg_signaling"/>
</dbReference>
<organism evidence="6 7">
    <name type="scientific">Sphaerotilus hippei</name>
    <dbReference type="NCBI Taxonomy" id="744406"/>
    <lineage>
        <taxon>Bacteria</taxon>
        <taxon>Pseudomonadati</taxon>
        <taxon>Pseudomonadota</taxon>
        <taxon>Betaproteobacteria</taxon>
        <taxon>Burkholderiales</taxon>
        <taxon>Sphaerotilaceae</taxon>
        <taxon>Sphaerotilus</taxon>
    </lineage>
</organism>
<sequence>MSIVPASTPDTPARRLLVLDADERSRAAIASGLRQRGFEVGELAGVDALRSMLPVERPADLIVLVESAAGPSAEAGCRQLRLGAASRSVPILVLMERQDEAAIEAVQQAGASDFLSCSSPPSALLGRIRQLLRNARTHLELERSRVRLAHAQDLARMGSFDWRVGPPGLRLEPEALRVLGHAVPVQASARQLLRLLGLPERQRLLRLVRDVIHHATVLDADACVQLPDGRERVLHIEAEPEFDVQGGLCAYTGVIQDVTDRRLIEDRVLQLANFDALTGLPNRRQLLWRAERALDEARRSGHQCALLLIDLDRFKVINDTLGHRAGDDVLVVLGQRLRACVAHSDLVLEGRVDTTPMGSHELLESVGRLGGDEFVALLPEVGGEDEAAGIAARMLEALREPVDLEGSDYFVTASVGVAVYPRDGTSVLELLRSADLAMYAAKAAGRNATQAFRPHLATRGRDRLVLETALHRAIERGGLTLHYQPKVDVSDQRVVGVEALMRWQRDGQLLQPADFMAVAEETGLIVPMGEWAIDEAARQVRQWRDSAGIDLTVAVNLPSVAFERCDLVEQIRAAAGRHGVPMRCLQLEITETGLMKDLQDVMPALQRLTRNGVEISIDDFGTGYSSLAYLTQLPISELKIDRSFVRDLGVTEQSAAVVNAIVALARSLGLRVIAEGVETERQRDVLLRLGCRTMQGFLFAGALSAADLTPWLRARSPRERA</sequence>
<dbReference type="SMART" id="SM00267">
    <property type="entry name" value="GGDEF"/>
    <property type="match status" value="1"/>
</dbReference>
<dbReference type="PROSITE" id="PS50887">
    <property type="entry name" value="GGDEF"/>
    <property type="match status" value="1"/>
</dbReference>
<dbReference type="Gene3D" id="3.20.20.450">
    <property type="entry name" value="EAL domain"/>
    <property type="match status" value="1"/>
</dbReference>
<evidence type="ECO:0000256" key="1">
    <source>
        <dbReference type="PROSITE-ProRule" id="PRU00169"/>
    </source>
</evidence>
<dbReference type="PROSITE" id="PS50883">
    <property type="entry name" value="EAL"/>
    <property type="match status" value="1"/>
</dbReference>
<dbReference type="InterPro" id="IPR001789">
    <property type="entry name" value="Sig_transdc_resp-reg_receiver"/>
</dbReference>
<protein>
    <submittedName>
        <fullName evidence="6">Diguanylate cyclase (GGDEF)-like protein</fullName>
    </submittedName>
</protein>
<comment type="caution">
    <text evidence="6">The sequence shown here is derived from an EMBL/GenBank/DDBJ whole genome shotgun (WGS) entry which is preliminary data.</text>
</comment>
<name>A0A318GW44_9BURK</name>
<dbReference type="SMART" id="SM00448">
    <property type="entry name" value="REC"/>
    <property type="match status" value="1"/>
</dbReference>
<evidence type="ECO:0000313" key="7">
    <source>
        <dbReference type="Proteomes" id="UP000247811"/>
    </source>
</evidence>
<feature type="domain" description="PAC" evidence="3">
    <location>
        <begin position="218"/>
        <end position="270"/>
    </location>
</feature>
<dbReference type="InterPro" id="IPR011006">
    <property type="entry name" value="CheY-like_superfamily"/>
</dbReference>
<dbReference type="Gene3D" id="3.30.450.20">
    <property type="entry name" value="PAS domain"/>
    <property type="match status" value="1"/>
</dbReference>
<dbReference type="OrthoDB" id="9813903at2"/>
<feature type="domain" description="Response regulatory" evidence="2">
    <location>
        <begin position="15"/>
        <end position="132"/>
    </location>
</feature>
<gene>
    <name evidence="6" type="ORF">C7444_11885</name>
</gene>
<reference evidence="6 7" key="1">
    <citation type="submission" date="2018-05" db="EMBL/GenBank/DDBJ databases">
        <title>Genomic Encyclopedia of Type Strains, Phase IV (KMG-IV): sequencing the most valuable type-strain genomes for metagenomic binning, comparative biology and taxonomic classification.</title>
        <authorList>
            <person name="Goeker M."/>
        </authorList>
    </citation>
    <scope>NUCLEOTIDE SEQUENCE [LARGE SCALE GENOMIC DNA]</scope>
    <source>
        <strain evidence="6 7">DSM 566</strain>
    </source>
</reference>
<dbReference type="Gene3D" id="3.30.70.270">
    <property type="match status" value="1"/>
</dbReference>
<dbReference type="SUPFAM" id="SSF52172">
    <property type="entry name" value="CheY-like"/>
    <property type="match status" value="1"/>
</dbReference>
<dbReference type="CDD" id="cd01949">
    <property type="entry name" value="GGDEF"/>
    <property type="match status" value="1"/>
</dbReference>
<dbReference type="RefSeq" id="WP_110401974.1">
    <property type="nucleotide sequence ID" value="NZ_QJJS01000018.1"/>
</dbReference>
<evidence type="ECO:0000259" key="2">
    <source>
        <dbReference type="PROSITE" id="PS50110"/>
    </source>
</evidence>
<dbReference type="AlphaFoldDB" id="A0A318GW44"/>
<evidence type="ECO:0000259" key="5">
    <source>
        <dbReference type="PROSITE" id="PS50887"/>
    </source>
</evidence>
<dbReference type="PROSITE" id="PS50113">
    <property type="entry name" value="PAC"/>
    <property type="match status" value="1"/>
</dbReference>
<dbReference type="Pfam" id="PF00563">
    <property type="entry name" value="EAL"/>
    <property type="match status" value="1"/>
</dbReference>
<evidence type="ECO:0000259" key="3">
    <source>
        <dbReference type="PROSITE" id="PS50113"/>
    </source>
</evidence>
<dbReference type="GO" id="GO:0000160">
    <property type="term" value="P:phosphorelay signal transduction system"/>
    <property type="evidence" value="ECO:0007669"/>
    <property type="project" value="InterPro"/>
</dbReference>
<dbReference type="InterPro" id="IPR035919">
    <property type="entry name" value="EAL_sf"/>
</dbReference>
<dbReference type="SMART" id="SM00052">
    <property type="entry name" value="EAL"/>
    <property type="match status" value="1"/>
</dbReference>
<dbReference type="InterPro" id="IPR043128">
    <property type="entry name" value="Rev_trsase/Diguanyl_cyclase"/>
</dbReference>